<sequence>MDKQSIVKVFVIAILIVYLIKVSLAILLREILIRMEEKGRKREEKRRQYFAEKRRQREERWYKKPPNSHDV</sequence>
<protein>
    <submittedName>
        <fullName evidence="3">Uncharacterized protein</fullName>
    </submittedName>
</protein>
<evidence type="ECO:0000256" key="2">
    <source>
        <dbReference type="SAM" id="Phobius"/>
    </source>
</evidence>
<feature type="transmembrane region" description="Helical" evidence="2">
    <location>
        <begin position="6"/>
        <end position="28"/>
    </location>
</feature>
<keyword evidence="2" id="KW-0472">Membrane</keyword>
<organism evidence="3 4">
    <name type="scientific">Thermosyntropha lipolytica DSM 11003</name>
    <dbReference type="NCBI Taxonomy" id="1123382"/>
    <lineage>
        <taxon>Bacteria</taxon>
        <taxon>Bacillati</taxon>
        <taxon>Bacillota</taxon>
        <taxon>Clostridia</taxon>
        <taxon>Eubacteriales</taxon>
        <taxon>Syntrophomonadaceae</taxon>
        <taxon>Thermosyntropha</taxon>
    </lineage>
</organism>
<reference evidence="4" key="1">
    <citation type="submission" date="2016-11" db="EMBL/GenBank/DDBJ databases">
        <authorList>
            <person name="Varghese N."/>
            <person name="Submissions S."/>
        </authorList>
    </citation>
    <scope>NUCLEOTIDE SEQUENCE [LARGE SCALE GENOMIC DNA]</scope>
    <source>
        <strain evidence="4">DSM 11003</strain>
    </source>
</reference>
<dbReference type="EMBL" id="FQWY01000018">
    <property type="protein sequence ID" value="SHG92849.1"/>
    <property type="molecule type" value="Genomic_DNA"/>
</dbReference>
<gene>
    <name evidence="3" type="ORF">SAMN02745221_01294</name>
</gene>
<evidence type="ECO:0000313" key="3">
    <source>
        <dbReference type="EMBL" id="SHG92849.1"/>
    </source>
</evidence>
<feature type="region of interest" description="Disordered" evidence="1">
    <location>
        <begin position="39"/>
        <end position="71"/>
    </location>
</feature>
<evidence type="ECO:0000256" key="1">
    <source>
        <dbReference type="SAM" id="MobiDB-lite"/>
    </source>
</evidence>
<dbReference type="STRING" id="1123382.SAMN02745221_01294"/>
<dbReference type="AlphaFoldDB" id="A0A1M5NUJ0"/>
<name>A0A1M5NUJ0_9FIRM</name>
<proteinExistence type="predicted"/>
<dbReference type="RefSeq" id="WP_073091776.1">
    <property type="nucleotide sequence ID" value="NZ_FQWY01000018.1"/>
</dbReference>
<keyword evidence="2" id="KW-0812">Transmembrane</keyword>
<keyword evidence="4" id="KW-1185">Reference proteome</keyword>
<keyword evidence="2" id="KW-1133">Transmembrane helix</keyword>
<accession>A0A1M5NUJ0</accession>
<dbReference type="Proteomes" id="UP000242329">
    <property type="component" value="Unassembled WGS sequence"/>
</dbReference>
<evidence type="ECO:0000313" key="4">
    <source>
        <dbReference type="Proteomes" id="UP000242329"/>
    </source>
</evidence>